<gene>
    <name evidence="1" type="ORF">Mrose_02129</name>
</gene>
<evidence type="ECO:0000313" key="1">
    <source>
        <dbReference type="EMBL" id="RIH85565.1"/>
    </source>
</evidence>
<organism evidence="1 2">
    <name type="scientific">Calidithermus roseus</name>
    <dbReference type="NCBI Taxonomy" id="1644118"/>
    <lineage>
        <taxon>Bacteria</taxon>
        <taxon>Thermotogati</taxon>
        <taxon>Deinococcota</taxon>
        <taxon>Deinococci</taxon>
        <taxon>Thermales</taxon>
        <taxon>Thermaceae</taxon>
        <taxon>Calidithermus</taxon>
    </lineage>
</organism>
<protein>
    <submittedName>
        <fullName evidence="1">Uncharacterized protein</fullName>
    </submittedName>
</protein>
<evidence type="ECO:0000313" key="2">
    <source>
        <dbReference type="Proteomes" id="UP000265341"/>
    </source>
</evidence>
<keyword evidence="2" id="KW-1185">Reference proteome</keyword>
<proteinExistence type="predicted"/>
<reference evidence="1 2" key="1">
    <citation type="submission" date="2018-08" db="EMBL/GenBank/DDBJ databases">
        <title>Meiothermus roseus NBRC 110900 genome sequencing project.</title>
        <authorList>
            <person name="Da Costa M.S."/>
            <person name="Albuquerque L."/>
            <person name="Raposo P."/>
            <person name="Froufe H.J.C."/>
            <person name="Barroso C.S."/>
            <person name="Egas C."/>
        </authorList>
    </citation>
    <scope>NUCLEOTIDE SEQUENCE [LARGE SCALE GENOMIC DNA]</scope>
    <source>
        <strain evidence="1 2">NBRC 110900</strain>
    </source>
</reference>
<dbReference type="AlphaFoldDB" id="A0A399ENV1"/>
<name>A0A399ENV1_9DEIN</name>
<dbReference type="Proteomes" id="UP000265341">
    <property type="component" value="Unassembled WGS sequence"/>
</dbReference>
<comment type="caution">
    <text evidence="1">The sequence shown here is derived from an EMBL/GenBank/DDBJ whole genome shotgun (WGS) entry which is preliminary data.</text>
</comment>
<sequence length="153" mass="17370">MTQHRSGAYYLPEEELERAMVLMRYGTSELHAVFGLCHVAQDLTAQLCWIERASHSERAAELLEDLEAEGQREADSLIQLLKSAICEEWGYCRRRVTDGLGDPRRLVQELSRLIYNYLCLDEKGVRAVDRSWVLLAAVVLARSDLGKLCRCAG</sequence>
<dbReference type="EMBL" id="QWLA01000040">
    <property type="protein sequence ID" value="RIH85565.1"/>
    <property type="molecule type" value="Genomic_DNA"/>
</dbReference>
<dbReference type="OrthoDB" id="25509at2"/>
<accession>A0A399ENV1</accession>